<organism evidence="3 4">
    <name type="scientific">Arenibacter aquaticus</name>
    <dbReference type="NCBI Taxonomy" id="2489054"/>
    <lineage>
        <taxon>Bacteria</taxon>
        <taxon>Pseudomonadati</taxon>
        <taxon>Bacteroidota</taxon>
        <taxon>Flavobacteriia</taxon>
        <taxon>Flavobacteriales</taxon>
        <taxon>Flavobacteriaceae</taxon>
        <taxon>Arenibacter</taxon>
    </lineage>
</organism>
<dbReference type="InterPro" id="IPR014729">
    <property type="entry name" value="Rossmann-like_a/b/a_fold"/>
</dbReference>
<dbReference type="PANTHER" id="PTHR46268:SF6">
    <property type="entry name" value="UNIVERSAL STRESS PROTEIN UP12"/>
    <property type="match status" value="1"/>
</dbReference>
<gene>
    <name evidence="3" type="ORF">EHW67_19785</name>
</gene>
<comment type="similarity">
    <text evidence="1">Belongs to the universal stress protein A family.</text>
</comment>
<dbReference type="CDD" id="cd00293">
    <property type="entry name" value="USP-like"/>
    <property type="match status" value="1"/>
</dbReference>
<dbReference type="PRINTS" id="PR01438">
    <property type="entry name" value="UNVRSLSTRESS"/>
</dbReference>
<protein>
    <submittedName>
        <fullName evidence="3">Universal stress protein</fullName>
    </submittedName>
</protein>
<dbReference type="SUPFAM" id="SSF52402">
    <property type="entry name" value="Adenine nucleotide alpha hydrolases-like"/>
    <property type="match status" value="2"/>
</dbReference>
<dbReference type="EMBL" id="RQPJ01000021">
    <property type="protein sequence ID" value="RTE52420.1"/>
    <property type="molecule type" value="Genomic_DNA"/>
</dbReference>
<proteinExistence type="inferred from homology"/>
<evidence type="ECO:0000256" key="1">
    <source>
        <dbReference type="ARBA" id="ARBA00008791"/>
    </source>
</evidence>
<evidence type="ECO:0000259" key="2">
    <source>
        <dbReference type="Pfam" id="PF00582"/>
    </source>
</evidence>
<keyword evidence="4" id="KW-1185">Reference proteome</keyword>
<dbReference type="OrthoDB" id="9788959at2"/>
<dbReference type="InterPro" id="IPR006015">
    <property type="entry name" value="Universal_stress_UspA"/>
</dbReference>
<dbReference type="Pfam" id="PF00582">
    <property type="entry name" value="Usp"/>
    <property type="match status" value="1"/>
</dbReference>
<evidence type="ECO:0000313" key="4">
    <source>
        <dbReference type="Proteomes" id="UP000267585"/>
    </source>
</evidence>
<dbReference type="Proteomes" id="UP000267585">
    <property type="component" value="Unassembled WGS sequence"/>
</dbReference>
<accession>A0A430JZY1</accession>
<dbReference type="RefSeq" id="WP_126164106.1">
    <property type="nucleotide sequence ID" value="NZ_RQPJ01000021.1"/>
</dbReference>
<name>A0A430JZY1_9FLAO</name>
<dbReference type="Gene3D" id="3.40.50.620">
    <property type="entry name" value="HUPs"/>
    <property type="match status" value="2"/>
</dbReference>
<evidence type="ECO:0000313" key="3">
    <source>
        <dbReference type="EMBL" id="RTE52420.1"/>
    </source>
</evidence>
<comment type="caution">
    <text evidence="3">The sequence shown here is derived from an EMBL/GenBank/DDBJ whole genome shotgun (WGS) entry which is preliminary data.</text>
</comment>
<reference evidence="3 4" key="1">
    <citation type="submission" date="2018-11" db="EMBL/GenBank/DDBJ databases">
        <title>Arenibacter aquaticus sp.nov., a marine bacterium isolated from surface seawater in the South China Sea.</title>
        <authorList>
            <person name="Guo J."/>
            <person name="Sun J."/>
        </authorList>
    </citation>
    <scope>NUCLEOTIDE SEQUENCE [LARGE SCALE GENOMIC DNA]</scope>
    <source>
        <strain evidence="3 4">GUO666</strain>
    </source>
</reference>
<dbReference type="InterPro" id="IPR006016">
    <property type="entry name" value="UspA"/>
</dbReference>
<feature type="domain" description="UspA" evidence="2">
    <location>
        <begin position="3"/>
        <end position="148"/>
    </location>
</feature>
<sequence length="281" mass="32132">MDKRILIPTDFSKNALNAARYAIDLYAKVHCEFYFLNIFRLENYTTNTLILPEPGSAEYETAKVASEEGFVKFLDILKLHQDNPRHRYHTISTVNFLSEAMEQTINNKDIDLVVMGTQGATGAKGVIFGSNTVNAMEKIRQCPVMAIPEKVRFMEPKEIVFPTNFLTGYKRKLLNYMLEIAKMHSSSIRVVYVTKSETISDEQEQNKQLLQDILEYVDHSFHMLSEKKVAEGLTSFVESRDSDMIAFINKKHFLFNSIFSKPLVKEIGYDAKIPILALNAP</sequence>
<dbReference type="PANTHER" id="PTHR46268">
    <property type="entry name" value="STRESS RESPONSE PROTEIN NHAX"/>
    <property type="match status" value="1"/>
</dbReference>
<dbReference type="AlphaFoldDB" id="A0A430JZY1"/>